<name>A0A0G1NK98_9BACT</name>
<dbReference type="Proteomes" id="UP000034797">
    <property type="component" value="Unassembled WGS sequence"/>
</dbReference>
<evidence type="ECO:0000313" key="8">
    <source>
        <dbReference type="Proteomes" id="UP000034797"/>
    </source>
</evidence>
<feature type="domain" description="Cation/H+ exchanger transmembrane" evidence="6">
    <location>
        <begin position="13"/>
        <end position="71"/>
    </location>
</feature>
<evidence type="ECO:0000256" key="3">
    <source>
        <dbReference type="ARBA" id="ARBA00022989"/>
    </source>
</evidence>
<organism evidence="7 8">
    <name type="scientific">Candidatus Collierbacteria bacterium GW2011_GWA2_44_99</name>
    <dbReference type="NCBI Taxonomy" id="1618380"/>
    <lineage>
        <taxon>Bacteria</taxon>
        <taxon>Candidatus Collieribacteriota</taxon>
    </lineage>
</organism>
<feature type="transmembrane region" description="Helical" evidence="5">
    <location>
        <begin position="5"/>
        <end position="24"/>
    </location>
</feature>
<proteinExistence type="predicted"/>
<dbReference type="Gene3D" id="1.20.1530.20">
    <property type="match status" value="1"/>
</dbReference>
<evidence type="ECO:0000256" key="2">
    <source>
        <dbReference type="ARBA" id="ARBA00022692"/>
    </source>
</evidence>
<evidence type="ECO:0000256" key="1">
    <source>
        <dbReference type="ARBA" id="ARBA00004141"/>
    </source>
</evidence>
<keyword evidence="4 5" id="KW-0472">Membrane</keyword>
<dbReference type="EMBL" id="LCJW01000055">
    <property type="protein sequence ID" value="KKT84589.1"/>
    <property type="molecule type" value="Genomic_DNA"/>
</dbReference>
<evidence type="ECO:0000256" key="4">
    <source>
        <dbReference type="ARBA" id="ARBA00023136"/>
    </source>
</evidence>
<comment type="caution">
    <text evidence="7">The sequence shown here is derived from an EMBL/GenBank/DDBJ whole genome shotgun (WGS) entry which is preliminary data.</text>
</comment>
<dbReference type="Pfam" id="PF00999">
    <property type="entry name" value="Na_H_Exchanger"/>
    <property type="match status" value="1"/>
</dbReference>
<dbReference type="InterPro" id="IPR038770">
    <property type="entry name" value="Na+/solute_symporter_sf"/>
</dbReference>
<gene>
    <name evidence="7" type="ORF">UW84_C0055G0011</name>
</gene>
<sequence length="87" mass="9436">MESFLVDLMVVFVSAVFFGIGFRFFKLPSIVGQVLAGFVMGMWGVLGLSSVEAMKFLSTLGVTLLLFNLGFGSFMVTGLTTLNRVDL</sequence>
<dbReference type="GO" id="GO:1902600">
    <property type="term" value="P:proton transmembrane transport"/>
    <property type="evidence" value="ECO:0007669"/>
    <property type="project" value="InterPro"/>
</dbReference>
<keyword evidence="3 5" id="KW-1133">Transmembrane helix</keyword>
<accession>A0A0G1NK98</accession>
<keyword evidence="2 5" id="KW-0812">Transmembrane</keyword>
<dbReference type="GO" id="GO:0015297">
    <property type="term" value="F:antiporter activity"/>
    <property type="evidence" value="ECO:0007669"/>
    <property type="project" value="InterPro"/>
</dbReference>
<reference evidence="7 8" key="1">
    <citation type="journal article" date="2015" name="Nature">
        <title>rRNA introns, odd ribosomes, and small enigmatic genomes across a large radiation of phyla.</title>
        <authorList>
            <person name="Brown C.T."/>
            <person name="Hug L.A."/>
            <person name="Thomas B.C."/>
            <person name="Sharon I."/>
            <person name="Castelle C.J."/>
            <person name="Singh A."/>
            <person name="Wilkins M.J."/>
            <person name="Williams K.H."/>
            <person name="Banfield J.F."/>
        </authorList>
    </citation>
    <scope>NUCLEOTIDE SEQUENCE [LARGE SCALE GENOMIC DNA]</scope>
</reference>
<feature type="transmembrane region" description="Helical" evidence="5">
    <location>
        <begin position="30"/>
        <end position="48"/>
    </location>
</feature>
<dbReference type="GO" id="GO:0016020">
    <property type="term" value="C:membrane"/>
    <property type="evidence" value="ECO:0007669"/>
    <property type="project" value="UniProtKB-SubCell"/>
</dbReference>
<evidence type="ECO:0000259" key="6">
    <source>
        <dbReference type="Pfam" id="PF00999"/>
    </source>
</evidence>
<comment type="subcellular location">
    <subcellularLocation>
        <location evidence="1">Membrane</location>
        <topology evidence="1">Multi-pass membrane protein</topology>
    </subcellularLocation>
</comment>
<evidence type="ECO:0000313" key="7">
    <source>
        <dbReference type="EMBL" id="KKT84589.1"/>
    </source>
</evidence>
<evidence type="ECO:0000256" key="5">
    <source>
        <dbReference type="SAM" id="Phobius"/>
    </source>
</evidence>
<protein>
    <submittedName>
        <fullName evidence="7">Sodium/hydrogen exchanger</fullName>
    </submittedName>
</protein>
<feature type="transmembrane region" description="Helical" evidence="5">
    <location>
        <begin position="60"/>
        <end position="82"/>
    </location>
</feature>
<dbReference type="AlphaFoldDB" id="A0A0G1NK98"/>
<dbReference type="InterPro" id="IPR006153">
    <property type="entry name" value="Cation/H_exchanger_TM"/>
</dbReference>